<dbReference type="InterPro" id="IPR036259">
    <property type="entry name" value="MFS_trans_sf"/>
</dbReference>
<keyword evidence="5 8" id="KW-1133">Transmembrane helix</keyword>
<feature type="transmembrane region" description="Helical" evidence="8">
    <location>
        <begin position="326"/>
        <end position="345"/>
    </location>
</feature>
<name>A0A934UU45_9MICO</name>
<evidence type="ECO:0000256" key="1">
    <source>
        <dbReference type="ARBA" id="ARBA00004651"/>
    </source>
</evidence>
<keyword evidence="3" id="KW-1003">Cell membrane</keyword>
<dbReference type="PANTHER" id="PTHR23517:SF13">
    <property type="entry name" value="MAJOR FACILITATOR SUPERFAMILY MFS_1"/>
    <property type="match status" value="1"/>
</dbReference>
<accession>A0A934UU45</accession>
<sequence length="442" mass="43625">MSATRAQAVEASSTPRPDPARIRPRPRVALTALALFSLLVGANLGTPLFPVLEHRLGVGPLGISLAFSSYIVALIIGLLVFRCFADSVNRRTVLVAALTVAATATAALAFAPSLAWFCAGRAAQGAAIACATGTASGALRILMPTRPGFAGRLTLLASSGGVAAGPVVGGALSLAGGDAVAVPFLAVAALLAALIPAILLVAPRTACRPATATEPIALADAPPELDARPESGDPAEVPPTPETPPAPGRRSGHRPGSPALRAFRVAAATGFLSFTVFGFCLSLAPSYFAGIVQTESRLAIGLLSAVTLGASALTQLLPLRGAWRMPVGLSALAVALLGLGAAGWIGGAPLVVAAGVLAGAGQGIAFQAAFTAATTSVAPRQHASTVSAIYTVTYLGSALPVLGLGALAELVGLGPAVAAFALVTAAACAALAFATGGRRAAA</sequence>
<evidence type="ECO:0000259" key="9">
    <source>
        <dbReference type="PROSITE" id="PS50850"/>
    </source>
</evidence>
<keyword evidence="4 8" id="KW-0812">Transmembrane</keyword>
<feature type="region of interest" description="Disordered" evidence="7">
    <location>
        <begin position="218"/>
        <end position="255"/>
    </location>
</feature>
<feature type="transmembrane region" description="Helical" evidence="8">
    <location>
        <begin position="61"/>
        <end position="81"/>
    </location>
</feature>
<keyword evidence="6 8" id="KW-0472">Membrane</keyword>
<comment type="caution">
    <text evidence="10">The sequence shown here is derived from an EMBL/GenBank/DDBJ whole genome shotgun (WGS) entry which is preliminary data.</text>
</comment>
<dbReference type="InterPro" id="IPR050171">
    <property type="entry name" value="MFS_Transporters"/>
</dbReference>
<evidence type="ECO:0000313" key="11">
    <source>
        <dbReference type="Proteomes" id="UP000608530"/>
    </source>
</evidence>
<feature type="transmembrane region" description="Helical" evidence="8">
    <location>
        <begin position="271"/>
        <end position="292"/>
    </location>
</feature>
<proteinExistence type="predicted"/>
<reference evidence="10" key="1">
    <citation type="submission" date="2020-12" db="EMBL/GenBank/DDBJ databases">
        <title>Leucobacter sp. CAS1, isolated from Chromium sludge.</title>
        <authorList>
            <person name="Xu Z."/>
        </authorList>
    </citation>
    <scope>NUCLEOTIDE SEQUENCE</scope>
    <source>
        <strain evidence="10">CSA1</strain>
    </source>
</reference>
<feature type="transmembrane region" description="Helical" evidence="8">
    <location>
        <begin position="28"/>
        <end position="49"/>
    </location>
</feature>
<dbReference type="GO" id="GO:0022857">
    <property type="term" value="F:transmembrane transporter activity"/>
    <property type="evidence" value="ECO:0007669"/>
    <property type="project" value="InterPro"/>
</dbReference>
<dbReference type="Gene3D" id="1.20.1250.20">
    <property type="entry name" value="MFS general substrate transporter like domains"/>
    <property type="match status" value="1"/>
</dbReference>
<feature type="domain" description="Major facilitator superfamily (MFS) profile" evidence="9">
    <location>
        <begin position="27"/>
        <end position="439"/>
    </location>
</feature>
<feature type="transmembrane region" description="Helical" evidence="8">
    <location>
        <begin position="385"/>
        <end position="407"/>
    </location>
</feature>
<dbReference type="InterPro" id="IPR011701">
    <property type="entry name" value="MFS"/>
</dbReference>
<protein>
    <submittedName>
        <fullName evidence="10">MFS transporter</fullName>
    </submittedName>
</protein>
<evidence type="ECO:0000256" key="7">
    <source>
        <dbReference type="SAM" id="MobiDB-lite"/>
    </source>
</evidence>
<feature type="transmembrane region" description="Helical" evidence="8">
    <location>
        <begin position="93"/>
        <end position="117"/>
    </location>
</feature>
<dbReference type="PROSITE" id="PS50850">
    <property type="entry name" value="MFS"/>
    <property type="match status" value="1"/>
</dbReference>
<evidence type="ECO:0000256" key="8">
    <source>
        <dbReference type="SAM" id="Phobius"/>
    </source>
</evidence>
<evidence type="ECO:0000256" key="3">
    <source>
        <dbReference type="ARBA" id="ARBA00022475"/>
    </source>
</evidence>
<dbReference type="GO" id="GO:0005886">
    <property type="term" value="C:plasma membrane"/>
    <property type="evidence" value="ECO:0007669"/>
    <property type="project" value="UniProtKB-SubCell"/>
</dbReference>
<evidence type="ECO:0000256" key="2">
    <source>
        <dbReference type="ARBA" id="ARBA00022448"/>
    </source>
</evidence>
<evidence type="ECO:0000256" key="6">
    <source>
        <dbReference type="ARBA" id="ARBA00023136"/>
    </source>
</evidence>
<feature type="transmembrane region" description="Helical" evidence="8">
    <location>
        <begin position="123"/>
        <end position="143"/>
    </location>
</feature>
<evidence type="ECO:0000256" key="4">
    <source>
        <dbReference type="ARBA" id="ARBA00022692"/>
    </source>
</evidence>
<feature type="transmembrane region" description="Helical" evidence="8">
    <location>
        <begin position="413"/>
        <end position="434"/>
    </location>
</feature>
<dbReference type="Proteomes" id="UP000608530">
    <property type="component" value="Unassembled WGS sequence"/>
</dbReference>
<feature type="compositionally biased region" description="Polar residues" evidence="7">
    <location>
        <begin position="1"/>
        <end position="14"/>
    </location>
</feature>
<dbReference type="SUPFAM" id="SSF103473">
    <property type="entry name" value="MFS general substrate transporter"/>
    <property type="match status" value="1"/>
</dbReference>
<feature type="transmembrane region" description="Helical" evidence="8">
    <location>
        <begin position="155"/>
        <end position="175"/>
    </location>
</feature>
<comment type="subcellular location">
    <subcellularLocation>
        <location evidence="1">Cell membrane</location>
        <topology evidence="1">Multi-pass membrane protein</topology>
    </subcellularLocation>
</comment>
<feature type="region of interest" description="Disordered" evidence="7">
    <location>
        <begin position="1"/>
        <end position="22"/>
    </location>
</feature>
<evidence type="ECO:0000256" key="5">
    <source>
        <dbReference type="ARBA" id="ARBA00022989"/>
    </source>
</evidence>
<keyword evidence="2" id="KW-0813">Transport</keyword>
<dbReference type="Pfam" id="PF07690">
    <property type="entry name" value="MFS_1"/>
    <property type="match status" value="1"/>
</dbReference>
<evidence type="ECO:0000313" key="10">
    <source>
        <dbReference type="EMBL" id="MBK0417798.1"/>
    </source>
</evidence>
<dbReference type="AlphaFoldDB" id="A0A934UU45"/>
<dbReference type="EMBL" id="JAEHOH010000001">
    <property type="protein sequence ID" value="MBK0417798.1"/>
    <property type="molecule type" value="Genomic_DNA"/>
</dbReference>
<dbReference type="InterPro" id="IPR020846">
    <property type="entry name" value="MFS_dom"/>
</dbReference>
<feature type="transmembrane region" description="Helical" evidence="8">
    <location>
        <begin position="351"/>
        <end position="373"/>
    </location>
</feature>
<feature type="transmembrane region" description="Helical" evidence="8">
    <location>
        <begin position="298"/>
        <end position="319"/>
    </location>
</feature>
<gene>
    <name evidence="10" type="ORF">JD276_01950</name>
</gene>
<dbReference type="PANTHER" id="PTHR23517">
    <property type="entry name" value="RESISTANCE PROTEIN MDTM, PUTATIVE-RELATED-RELATED"/>
    <property type="match status" value="1"/>
</dbReference>
<feature type="transmembrane region" description="Helical" evidence="8">
    <location>
        <begin position="181"/>
        <end position="202"/>
    </location>
</feature>
<organism evidence="10 11">
    <name type="scientific">Leucobacter chromiisoli</name>
    <dbReference type="NCBI Taxonomy" id="2796471"/>
    <lineage>
        <taxon>Bacteria</taxon>
        <taxon>Bacillati</taxon>
        <taxon>Actinomycetota</taxon>
        <taxon>Actinomycetes</taxon>
        <taxon>Micrococcales</taxon>
        <taxon>Microbacteriaceae</taxon>
        <taxon>Leucobacter</taxon>
    </lineage>
</organism>
<keyword evidence="11" id="KW-1185">Reference proteome</keyword>
<dbReference type="RefSeq" id="WP_200113244.1">
    <property type="nucleotide sequence ID" value="NZ_JAEHOH010000001.1"/>
</dbReference>
<feature type="compositionally biased region" description="Pro residues" evidence="7">
    <location>
        <begin position="236"/>
        <end position="247"/>
    </location>
</feature>